<dbReference type="EMBL" id="BARV01026506">
    <property type="protein sequence ID" value="GAI41726.1"/>
    <property type="molecule type" value="Genomic_DNA"/>
</dbReference>
<evidence type="ECO:0000259" key="2">
    <source>
        <dbReference type="Pfam" id="PF00675"/>
    </source>
</evidence>
<feature type="non-terminal residue" evidence="4">
    <location>
        <position position="1"/>
    </location>
</feature>
<dbReference type="InterPro" id="IPR011765">
    <property type="entry name" value="Pept_M16_N"/>
</dbReference>
<reference evidence="4" key="1">
    <citation type="journal article" date="2014" name="Front. Microbiol.">
        <title>High frequency of phylogenetically diverse reductive dehalogenase-homologous genes in deep subseafloor sedimentary metagenomes.</title>
        <authorList>
            <person name="Kawai M."/>
            <person name="Futagami T."/>
            <person name="Toyoda A."/>
            <person name="Takaki Y."/>
            <person name="Nishi S."/>
            <person name="Hori S."/>
            <person name="Arai W."/>
            <person name="Tsubouchi T."/>
            <person name="Morono Y."/>
            <person name="Uchiyama I."/>
            <person name="Ito T."/>
            <person name="Fujiyama A."/>
            <person name="Inagaki F."/>
            <person name="Takami H."/>
        </authorList>
    </citation>
    <scope>NUCLEOTIDE SEQUENCE</scope>
    <source>
        <strain evidence="4">Expedition CK06-06</strain>
    </source>
</reference>
<dbReference type="PANTHER" id="PTHR11851">
    <property type="entry name" value="METALLOPROTEASE"/>
    <property type="match status" value="1"/>
</dbReference>
<dbReference type="AlphaFoldDB" id="X1PGW4"/>
<comment type="caution">
    <text evidence="4">The sequence shown here is derived from an EMBL/GenBank/DDBJ whole genome shotgun (WGS) entry which is preliminary data.</text>
</comment>
<gene>
    <name evidence="4" type="ORF">S06H3_42817</name>
</gene>
<feature type="domain" description="Peptidase M16 C-terminal" evidence="3">
    <location>
        <begin position="154"/>
        <end position="263"/>
    </location>
</feature>
<dbReference type="PANTHER" id="PTHR11851:SF49">
    <property type="entry name" value="MITOCHONDRIAL-PROCESSING PEPTIDASE SUBUNIT ALPHA"/>
    <property type="match status" value="1"/>
</dbReference>
<dbReference type="InterPro" id="IPR001431">
    <property type="entry name" value="Pept_M16_Zn_BS"/>
</dbReference>
<protein>
    <recommendedName>
        <fullName evidence="5">Peptidase M16 N-terminal domain-containing protein</fullName>
    </recommendedName>
</protein>
<dbReference type="InterPro" id="IPR050361">
    <property type="entry name" value="MPP/UQCRC_Complex"/>
</dbReference>
<proteinExistence type="inferred from homology"/>
<dbReference type="Pfam" id="PF05193">
    <property type="entry name" value="Peptidase_M16_C"/>
    <property type="match status" value="1"/>
</dbReference>
<dbReference type="Pfam" id="PF00675">
    <property type="entry name" value="Peptidase_M16"/>
    <property type="match status" value="1"/>
</dbReference>
<comment type="similarity">
    <text evidence="1">Belongs to the peptidase M16 family.</text>
</comment>
<evidence type="ECO:0000313" key="4">
    <source>
        <dbReference type="EMBL" id="GAI41726.1"/>
    </source>
</evidence>
<dbReference type="GO" id="GO:0006508">
    <property type="term" value="P:proteolysis"/>
    <property type="evidence" value="ECO:0007669"/>
    <property type="project" value="InterPro"/>
</dbReference>
<accession>X1PGW4</accession>
<dbReference type="GO" id="GO:0046872">
    <property type="term" value="F:metal ion binding"/>
    <property type="evidence" value="ECO:0007669"/>
    <property type="project" value="InterPro"/>
</dbReference>
<feature type="non-terminal residue" evidence="4">
    <location>
        <position position="263"/>
    </location>
</feature>
<dbReference type="SUPFAM" id="SSF63411">
    <property type="entry name" value="LuxS/MPP-like metallohydrolase"/>
    <property type="match status" value="2"/>
</dbReference>
<evidence type="ECO:0000259" key="3">
    <source>
        <dbReference type="Pfam" id="PF05193"/>
    </source>
</evidence>
<dbReference type="InterPro" id="IPR007863">
    <property type="entry name" value="Peptidase_M16_C"/>
</dbReference>
<name>X1PGW4_9ZZZZ</name>
<feature type="domain" description="Peptidase M16 N-terminal" evidence="2">
    <location>
        <begin position="1"/>
        <end position="148"/>
    </location>
</feature>
<dbReference type="Gene3D" id="3.30.830.10">
    <property type="entry name" value="Metalloenzyme, LuxS/M16 peptidase-like"/>
    <property type="match status" value="2"/>
</dbReference>
<dbReference type="PROSITE" id="PS00143">
    <property type="entry name" value="INSULINASE"/>
    <property type="match status" value="1"/>
</dbReference>
<sequence>VITSTMPHSRSVSIAFLIGTGSCYENQEETGISHFIEHLCFKGTQRRPTAKEISQDIEGVGGIINGSTDKEATIFWCKVASSHFSIALDVLSDLLLNSRFDDADIEKESQVVIEEIKMNLDLPQHRVNMLIDELLWPEQPLGREVAGTKETVSSINRGQIQSYIAHRYVPNNTVVSIAGDIQHSEAVAHIRPLLSKWPAGGLSSGYITNDKQIEPRLRIASKNGEQVHLCLAVHGFSRFHPQRFALDLLNTVLGGGMSSRLFT</sequence>
<dbReference type="GO" id="GO:0004222">
    <property type="term" value="F:metalloendopeptidase activity"/>
    <property type="evidence" value="ECO:0007669"/>
    <property type="project" value="InterPro"/>
</dbReference>
<organism evidence="4">
    <name type="scientific">marine sediment metagenome</name>
    <dbReference type="NCBI Taxonomy" id="412755"/>
    <lineage>
        <taxon>unclassified sequences</taxon>
        <taxon>metagenomes</taxon>
        <taxon>ecological metagenomes</taxon>
    </lineage>
</organism>
<dbReference type="InterPro" id="IPR011249">
    <property type="entry name" value="Metalloenz_LuxS/M16"/>
</dbReference>
<evidence type="ECO:0008006" key="5">
    <source>
        <dbReference type="Google" id="ProtNLM"/>
    </source>
</evidence>
<evidence type="ECO:0000256" key="1">
    <source>
        <dbReference type="ARBA" id="ARBA00007261"/>
    </source>
</evidence>